<dbReference type="PROSITE" id="PS50082">
    <property type="entry name" value="WD_REPEATS_2"/>
    <property type="match status" value="1"/>
</dbReference>
<dbReference type="Pfam" id="PF00400">
    <property type="entry name" value="WD40"/>
    <property type="match status" value="2"/>
</dbReference>
<dbReference type="InterPro" id="IPR019775">
    <property type="entry name" value="WD40_repeat_CS"/>
</dbReference>
<proteinExistence type="predicted"/>
<keyword evidence="5" id="KW-1185">Reference proteome</keyword>
<accession>A0A067KYJ5</accession>
<dbReference type="PROSITE" id="PS50294">
    <property type="entry name" value="WD_REPEATS_REGION"/>
    <property type="match status" value="1"/>
</dbReference>
<sequence>MNGSTLQFEKPIGDAVSRIRFAPQSDNLLISSWDSNLRLYDVDSSQLRLEASSRAALLDCCFQSESMALTAGSDGCIRRYDLHSGANDTVGSHYDMATCVGYNDETCLVISASLDNNIMFWDMRAMKPLAYRRNLGAEVESMSLSGFDLMVAVGTSVNIYDLRNLEKPIHSKESCMDVQIKCISSFPNSKGYAVGCVDGRVALEFLDPSNSNKRYAFRCHPKSKDGRAHLVSVNDIVFNPLVCGTFITGDNDGYIIAWNDESKRKLHEFPRYPNSVASLSFNHVGELLAIASSYTYQEANEMEVSPQIFIQKMGDS</sequence>
<dbReference type="FunFam" id="2.130.10.10:FF:001244">
    <property type="entry name" value="Mitotic checkpoint protein BUB3.3"/>
    <property type="match status" value="1"/>
</dbReference>
<dbReference type="InterPro" id="IPR001680">
    <property type="entry name" value="WD40_rpt"/>
</dbReference>
<keyword evidence="2" id="KW-0677">Repeat</keyword>
<dbReference type="Gene3D" id="2.130.10.10">
    <property type="entry name" value="YVTN repeat-like/Quinoprotein amine dehydrogenase"/>
    <property type="match status" value="1"/>
</dbReference>
<dbReference type="PANTHER" id="PTHR10971">
    <property type="entry name" value="MRNA EXPORT FACTOR AND BUB3"/>
    <property type="match status" value="1"/>
</dbReference>
<evidence type="ECO:0000313" key="4">
    <source>
        <dbReference type="EMBL" id="KDP41256.1"/>
    </source>
</evidence>
<dbReference type="InterPro" id="IPR015943">
    <property type="entry name" value="WD40/YVTN_repeat-like_dom_sf"/>
</dbReference>
<dbReference type="Proteomes" id="UP000027138">
    <property type="component" value="Unassembled WGS sequence"/>
</dbReference>
<dbReference type="SUPFAM" id="SSF50978">
    <property type="entry name" value="WD40 repeat-like"/>
    <property type="match status" value="1"/>
</dbReference>
<evidence type="ECO:0000313" key="5">
    <source>
        <dbReference type="Proteomes" id="UP000027138"/>
    </source>
</evidence>
<dbReference type="PROSITE" id="PS00678">
    <property type="entry name" value="WD_REPEATS_1"/>
    <property type="match status" value="1"/>
</dbReference>
<reference evidence="4 5" key="1">
    <citation type="journal article" date="2014" name="PLoS ONE">
        <title>Global Analysis of Gene Expression Profiles in Physic Nut (Jatropha curcas L.) Seedlings Exposed to Salt Stress.</title>
        <authorList>
            <person name="Zhang L."/>
            <person name="Zhang C."/>
            <person name="Wu P."/>
            <person name="Chen Y."/>
            <person name="Li M."/>
            <person name="Jiang H."/>
            <person name="Wu G."/>
        </authorList>
    </citation>
    <scope>NUCLEOTIDE SEQUENCE [LARGE SCALE GENOMIC DNA]</scope>
    <source>
        <strain evidence="5">cv. GZQX0401</strain>
        <tissue evidence="4">Young leaves</tissue>
    </source>
</reference>
<name>A0A067KYJ5_JATCU</name>
<evidence type="ECO:0000256" key="2">
    <source>
        <dbReference type="ARBA" id="ARBA00022737"/>
    </source>
</evidence>
<dbReference type="STRING" id="180498.A0A067KYJ5"/>
<dbReference type="KEGG" id="jcu:105630503"/>
<feature type="repeat" description="WD" evidence="3">
    <location>
        <begin position="90"/>
        <end position="131"/>
    </location>
</feature>
<gene>
    <name evidence="4" type="ORF">JCGZ_15663</name>
</gene>
<evidence type="ECO:0000256" key="3">
    <source>
        <dbReference type="PROSITE-ProRule" id="PRU00221"/>
    </source>
</evidence>
<organism evidence="4 5">
    <name type="scientific">Jatropha curcas</name>
    <name type="common">Barbados nut</name>
    <dbReference type="NCBI Taxonomy" id="180498"/>
    <lineage>
        <taxon>Eukaryota</taxon>
        <taxon>Viridiplantae</taxon>
        <taxon>Streptophyta</taxon>
        <taxon>Embryophyta</taxon>
        <taxon>Tracheophyta</taxon>
        <taxon>Spermatophyta</taxon>
        <taxon>Magnoliopsida</taxon>
        <taxon>eudicotyledons</taxon>
        <taxon>Gunneridae</taxon>
        <taxon>Pentapetalae</taxon>
        <taxon>rosids</taxon>
        <taxon>fabids</taxon>
        <taxon>Malpighiales</taxon>
        <taxon>Euphorbiaceae</taxon>
        <taxon>Crotonoideae</taxon>
        <taxon>Jatropheae</taxon>
        <taxon>Jatropha</taxon>
    </lineage>
</organism>
<dbReference type="OrthoDB" id="10262475at2759"/>
<protein>
    <submittedName>
        <fullName evidence="4">Uncharacterized protein</fullName>
    </submittedName>
</protein>
<dbReference type="InterPro" id="IPR036322">
    <property type="entry name" value="WD40_repeat_dom_sf"/>
</dbReference>
<dbReference type="SMART" id="SM00320">
    <property type="entry name" value="WD40"/>
    <property type="match status" value="4"/>
</dbReference>
<keyword evidence="1 3" id="KW-0853">WD repeat</keyword>
<evidence type="ECO:0000256" key="1">
    <source>
        <dbReference type="ARBA" id="ARBA00022574"/>
    </source>
</evidence>
<dbReference type="EMBL" id="KK914318">
    <property type="protein sequence ID" value="KDP41256.1"/>
    <property type="molecule type" value="Genomic_DNA"/>
</dbReference>
<dbReference type="AlphaFoldDB" id="A0A067KYJ5"/>